<comment type="caution">
    <text evidence="1">The sequence shown here is derived from an EMBL/GenBank/DDBJ whole genome shotgun (WGS) entry which is preliminary data.</text>
</comment>
<accession>K0PXZ7</accession>
<name>K0PXZ7_9HYPH</name>
<dbReference type="AlphaFoldDB" id="K0PXZ7"/>
<gene>
    <name evidence="1" type="ORF">BN77_0058</name>
</gene>
<dbReference type="STRING" id="1211777.BN77_0058"/>
<dbReference type="Proteomes" id="UP000009319">
    <property type="component" value="Unassembled WGS sequence"/>
</dbReference>
<sequence length="109" mass="12237">MAPIKGLMDPGHNKEYQALVREAAWKGILEALKEMNPDQLFLRNEDIVEALMDIQALVISSSNQADSPTKLRKTCEEFAKRLRFKTLAAQANDKEDGPLGEVIHLDSMQ</sequence>
<dbReference type="RefSeq" id="WP_007527262.1">
    <property type="nucleotide sequence ID" value="NZ_HF536772.1"/>
</dbReference>
<protein>
    <submittedName>
        <fullName evidence="1">Uncharacterized protein</fullName>
    </submittedName>
</protein>
<evidence type="ECO:0000313" key="1">
    <source>
        <dbReference type="EMBL" id="CCM76267.1"/>
    </source>
</evidence>
<keyword evidence="2" id="KW-1185">Reference proteome</keyword>
<proteinExistence type="predicted"/>
<dbReference type="HOGENOM" id="CLU_2181815_0_0_5"/>
<dbReference type="EMBL" id="CANI01000023">
    <property type="protein sequence ID" value="CCM76267.1"/>
    <property type="molecule type" value="Genomic_DNA"/>
</dbReference>
<reference evidence="1 2" key="1">
    <citation type="journal article" date="2013" name="Genome Announc.">
        <title>Draft Genome Sequence of Rhizobium mesoamericanum STM3625, a Nitrogen-Fixing Symbiont of Mimosa pudica Isolated in French Guiana (South America).</title>
        <authorList>
            <person name="Moulin L."/>
            <person name="Mornico D."/>
            <person name="Melkonian R."/>
            <person name="Klonowska A."/>
        </authorList>
    </citation>
    <scope>NUCLEOTIDE SEQUENCE [LARGE SCALE GENOMIC DNA]</scope>
    <source>
        <strain evidence="1 2">STM3625</strain>
    </source>
</reference>
<evidence type="ECO:0000313" key="2">
    <source>
        <dbReference type="Proteomes" id="UP000009319"/>
    </source>
</evidence>
<organism evidence="1 2">
    <name type="scientific">Rhizobium mesoamericanum STM3625</name>
    <dbReference type="NCBI Taxonomy" id="1211777"/>
    <lineage>
        <taxon>Bacteria</taxon>
        <taxon>Pseudomonadati</taxon>
        <taxon>Pseudomonadota</taxon>
        <taxon>Alphaproteobacteria</taxon>
        <taxon>Hyphomicrobiales</taxon>
        <taxon>Rhizobiaceae</taxon>
        <taxon>Rhizobium/Agrobacterium group</taxon>
        <taxon>Rhizobium</taxon>
    </lineage>
</organism>